<proteinExistence type="inferred from homology"/>
<reference evidence="7 8" key="1">
    <citation type="submission" date="2013-03" db="EMBL/GenBank/DDBJ databases">
        <title>The Genome Sequence of Phialophora europaea CBS 101466.</title>
        <authorList>
            <consortium name="The Broad Institute Genomics Platform"/>
            <person name="Cuomo C."/>
            <person name="de Hoog S."/>
            <person name="Gorbushina A."/>
            <person name="Walker B."/>
            <person name="Young S.K."/>
            <person name="Zeng Q."/>
            <person name="Gargeya S."/>
            <person name="Fitzgerald M."/>
            <person name="Haas B."/>
            <person name="Abouelleil A."/>
            <person name="Allen A.W."/>
            <person name="Alvarado L."/>
            <person name="Arachchi H.M."/>
            <person name="Berlin A.M."/>
            <person name="Chapman S.B."/>
            <person name="Gainer-Dewar J."/>
            <person name="Goldberg J."/>
            <person name="Griggs A."/>
            <person name="Gujja S."/>
            <person name="Hansen M."/>
            <person name="Howarth C."/>
            <person name="Imamovic A."/>
            <person name="Ireland A."/>
            <person name="Larimer J."/>
            <person name="McCowan C."/>
            <person name="Murphy C."/>
            <person name="Pearson M."/>
            <person name="Poon T.W."/>
            <person name="Priest M."/>
            <person name="Roberts A."/>
            <person name="Saif S."/>
            <person name="Shea T."/>
            <person name="Sisk P."/>
            <person name="Sykes S."/>
            <person name="Wortman J."/>
            <person name="Nusbaum C."/>
            <person name="Birren B."/>
        </authorList>
    </citation>
    <scope>NUCLEOTIDE SEQUENCE [LARGE SCALE GENOMIC DNA]</scope>
    <source>
        <strain evidence="7 8">CBS 101466</strain>
    </source>
</reference>
<dbReference type="GO" id="GO:0016020">
    <property type="term" value="C:membrane"/>
    <property type="evidence" value="ECO:0007669"/>
    <property type="project" value="UniProtKB-SubCell"/>
</dbReference>
<dbReference type="OrthoDB" id="5581259at2759"/>
<organism evidence="7 8">
    <name type="scientific">Cyphellophora europaea (strain CBS 101466)</name>
    <name type="common">Phialophora europaea</name>
    <dbReference type="NCBI Taxonomy" id="1220924"/>
    <lineage>
        <taxon>Eukaryota</taxon>
        <taxon>Fungi</taxon>
        <taxon>Dikarya</taxon>
        <taxon>Ascomycota</taxon>
        <taxon>Pezizomycotina</taxon>
        <taxon>Eurotiomycetes</taxon>
        <taxon>Chaetothyriomycetidae</taxon>
        <taxon>Chaetothyriales</taxon>
        <taxon>Cyphellophoraceae</taxon>
        <taxon>Cyphellophora</taxon>
    </lineage>
</organism>
<dbReference type="Pfam" id="PF03661">
    <property type="entry name" value="TMEM33_Pom33"/>
    <property type="match status" value="1"/>
</dbReference>
<evidence type="ECO:0000256" key="6">
    <source>
        <dbReference type="SAM" id="Phobius"/>
    </source>
</evidence>
<sequence>MAPPPPTSLPLTERLQRLATTLQFGWFIGHATLLFAVFRYGMSYITFNYYSRWAQISYRLAFLSAVATYGIVVYKAYRSRFKAGTKPQAVAFQLLADENVQYLLISLVWLYSRQTPLALLPFTVYSVFHVATYTRTNLIPTISPPKATAGATPTSPGTPKSQSALANSIGKFVKDYYDASMMLVAGLEILLWIRLLMSAITFSRGSWVLLGVYTVFLRARFTQSHFVQNAFQQGAAHIDQQVQNPNIPPAVRSGWESVKGVSKTAVDATNPGKYMGGQPGGAAKKAQ</sequence>
<keyword evidence="4 6" id="KW-1133">Transmembrane helix</keyword>
<evidence type="ECO:0000256" key="3">
    <source>
        <dbReference type="ARBA" id="ARBA00022692"/>
    </source>
</evidence>
<dbReference type="FunCoup" id="W2S752">
    <property type="interactions" value="126"/>
</dbReference>
<protein>
    <recommendedName>
        <fullName evidence="9">Endoplasmic reticulum protein</fullName>
    </recommendedName>
</protein>
<dbReference type="GO" id="GO:0071786">
    <property type="term" value="P:endoplasmic reticulum tubular network organization"/>
    <property type="evidence" value="ECO:0007669"/>
    <property type="project" value="TreeGrafter"/>
</dbReference>
<dbReference type="VEuPathDB" id="FungiDB:HMPREF1541_11088"/>
<dbReference type="PANTHER" id="PTHR12703:SF4">
    <property type="entry name" value="TRANSMEMBRANE PROTEIN 33"/>
    <property type="match status" value="1"/>
</dbReference>
<evidence type="ECO:0000313" key="8">
    <source>
        <dbReference type="Proteomes" id="UP000030752"/>
    </source>
</evidence>
<comment type="subcellular location">
    <subcellularLocation>
        <location evidence="1">Membrane</location>
        <topology evidence="1">Multi-pass membrane protein</topology>
    </subcellularLocation>
</comment>
<dbReference type="InParanoid" id="W2S752"/>
<dbReference type="AlphaFoldDB" id="W2S752"/>
<keyword evidence="8" id="KW-1185">Reference proteome</keyword>
<accession>W2S752</accession>
<dbReference type="PANTHER" id="PTHR12703">
    <property type="entry name" value="TRANSMEMBRANE PROTEIN 33"/>
    <property type="match status" value="1"/>
</dbReference>
<keyword evidence="5 6" id="KW-0472">Membrane</keyword>
<evidence type="ECO:0000256" key="5">
    <source>
        <dbReference type="ARBA" id="ARBA00023136"/>
    </source>
</evidence>
<dbReference type="RefSeq" id="XP_008713979.1">
    <property type="nucleotide sequence ID" value="XM_008715757.1"/>
</dbReference>
<feature type="transmembrane region" description="Helical" evidence="6">
    <location>
        <begin position="56"/>
        <end position="77"/>
    </location>
</feature>
<feature type="transmembrane region" description="Helical" evidence="6">
    <location>
        <begin position="24"/>
        <end position="50"/>
    </location>
</feature>
<dbReference type="InterPro" id="IPR051645">
    <property type="entry name" value="PER33/POM33_regulator"/>
</dbReference>
<keyword evidence="3 6" id="KW-0812">Transmembrane</keyword>
<evidence type="ECO:0000256" key="2">
    <source>
        <dbReference type="ARBA" id="ARBA00007322"/>
    </source>
</evidence>
<comment type="similarity">
    <text evidence="2">Belongs to the PER33/POM33 family.</text>
</comment>
<evidence type="ECO:0000313" key="7">
    <source>
        <dbReference type="EMBL" id="ETN43764.1"/>
    </source>
</evidence>
<gene>
    <name evidence="7" type="ORF">HMPREF1541_11088</name>
</gene>
<evidence type="ECO:0000256" key="4">
    <source>
        <dbReference type="ARBA" id="ARBA00022989"/>
    </source>
</evidence>
<dbReference type="GeneID" id="19978427"/>
<evidence type="ECO:0008006" key="9">
    <source>
        <dbReference type="Google" id="ProtNLM"/>
    </source>
</evidence>
<dbReference type="Proteomes" id="UP000030752">
    <property type="component" value="Unassembled WGS sequence"/>
</dbReference>
<dbReference type="GO" id="GO:0005783">
    <property type="term" value="C:endoplasmic reticulum"/>
    <property type="evidence" value="ECO:0007669"/>
    <property type="project" value="TreeGrafter"/>
</dbReference>
<dbReference type="EMBL" id="KI635847">
    <property type="protein sequence ID" value="ETN43764.1"/>
    <property type="molecule type" value="Genomic_DNA"/>
</dbReference>
<name>W2S752_CYPE1</name>
<dbReference type="eggNOG" id="KOG4002">
    <property type="taxonomic scope" value="Eukaryota"/>
</dbReference>
<dbReference type="InterPro" id="IPR005344">
    <property type="entry name" value="TMEM33/Pom33"/>
</dbReference>
<dbReference type="GO" id="GO:0061024">
    <property type="term" value="P:membrane organization"/>
    <property type="evidence" value="ECO:0007669"/>
    <property type="project" value="TreeGrafter"/>
</dbReference>
<evidence type="ECO:0000256" key="1">
    <source>
        <dbReference type="ARBA" id="ARBA00004141"/>
    </source>
</evidence>
<dbReference type="HOGENOM" id="CLU_065417_2_0_1"/>
<dbReference type="STRING" id="1220924.W2S752"/>